<reference evidence="8" key="2">
    <citation type="journal article" date="2014" name="ISME J.">
        <title>Microbial stratification in low pH oxic and suboxic macroscopic growths along an acid mine drainage.</title>
        <authorList>
            <person name="Mendez-Garcia C."/>
            <person name="Mesa V."/>
            <person name="Sprenger R.R."/>
            <person name="Richter M."/>
            <person name="Diez M.S."/>
            <person name="Solano J."/>
            <person name="Bargiela R."/>
            <person name="Golyshina O.V."/>
            <person name="Manteca A."/>
            <person name="Ramos J.L."/>
            <person name="Gallego J.R."/>
            <person name="Llorente I."/>
            <person name="Martins Dos Santos V.A."/>
            <person name="Jensen O.N."/>
            <person name="Pelaez A.I."/>
            <person name="Sanchez J."/>
            <person name="Ferrer M."/>
        </authorList>
    </citation>
    <scope>NUCLEOTIDE SEQUENCE</scope>
</reference>
<dbReference type="PANTHER" id="PTHR30250">
    <property type="entry name" value="PST FAMILY PREDICTED COLANIC ACID TRANSPORTER"/>
    <property type="match status" value="1"/>
</dbReference>
<keyword evidence="5 7" id="KW-1133">Transmembrane helix</keyword>
<comment type="caution">
    <text evidence="8">The sequence shown here is derived from an EMBL/GenBank/DDBJ whole genome shotgun (WGS) entry which is preliminary data.</text>
</comment>
<proteinExistence type="inferred from homology"/>
<dbReference type="InterPro" id="IPR050833">
    <property type="entry name" value="Poly_Biosynth_Transport"/>
</dbReference>
<evidence type="ECO:0000256" key="5">
    <source>
        <dbReference type="ARBA" id="ARBA00022989"/>
    </source>
</evidence>
<accession>T1CWK4</accession>
<feature type="non-terminal residue" evidence="8">
    <location>
        <position position="380"/>
    </location>
</feature>
<evidence type="ECO:0000256" key="1">
    <source>
        <dbReference type="ARBA" id="ARBA00004651"/>
    </source>
</evidence>
<keyword evidence="6 7" id="KW-0472">Membrane</keyword>
<keyword evidence="3" id="KW-1003">Cell membrane</keyword>
<sequence length="380" mass="42017">MSKVRKSILFSLGQNYASFVLQFAVSIILARLLNPSEIGLYSIAAVLIGFASSMRDFGISSYIIQERDLTPDKIRAAFTLTLFTAWTLALVILLGSKYAAEFYHQPGVRSVMQILALNFVLIPFGTVPMAYMYKKMEFQYVALIKFFTNLTGAIATVTLAYMGYSYLSMAWGSVASILCTFSLVQLWRSKDIPFFPGLKGIGKVLSFGSLSSGTTLLIDLCQAEPDLIIGRLSNMASVGYFGRAMGLITIFDMLVMRAIWDVAFPHFSEQSKNNQSMGKVFEDTLSLLSIVTWPFFINLALMAHPIIVSIYGKQWTASVLPLQLLCLFALTKSPFLLMGSIMLAIGKIEQNIYQLLIRVTLRGILIFITAPRGLIAVGVA</sequence>
<evidence type="ECO:0000313" key="8">
    <source>
        <dbReference type="EMBL" id="EQD73564.1"/>
    </source>
</evidence>
<dbReference type="CDD" id="cd13127">
    <property type="entry name" value="MATE_tuaB_like"/>
    <property type="match status" value="1"/>
</dbReference>
<dbReference type="EMBL" id="AUZX01003563">
    <property type="protein sequence ID" value="EQD73564.1"/>
    <property type="molecule type" value="Genomic_DNA"/>
</dbReference>
<organism evidence="8">
    <name type="scientific">mine drainage metagenome</name>
    <dbReference type="NCBI Taxonomy" id="410659"/>
    <lineage>
        <taxon>unclassified sequences</taxon>
        <taxon>metagenomes</taxon>
        <taxon>ecological metagenomes</taxon>
    </lineage>
</organism>
<comment type="subcellular location">
    <subcellularLocation>
        <location evidence="1">Cell membrane</location>
        <topology evidence="1">Multi-pass membrane protein</topology>
    </subcellularLocation>
</comment>
<dbReference type="AlphaFoldDB" id="T1CWK4"/>
<evidence type="ECO:0000256" key="7">
    <source>
        <dbReference type="SAM" id="Phobius"/>
    </source>
</evidence>
<feature type="transmembrane region" description="Helical" evidence="7">
    <location>
        <begin position="240"/>
        <end position="264"/>
    </location>
</feature>
<evidence type="ECO:0000256" key="2">
    <source>
        <dbReference type="ARBA" id="ARBA00007430"/>
    </source>
</evidence>
<feature type="transmembrane region" description="Helical" evidence="7">
    <location>
        <begin position="38"/>
        <end position="64"/>
    </location>
</feature>
<feature type="transmembrane region" description="Helical" evidence="7">
    <location>
        <begin position="12"/>
        <end position="32"/>
    </location>
</feature>
<reference evidence="8" key="1">
    <citation type="submission" date="2013-08" db="EMBL/GenBank/DDBJ databases">
        <authorList>
            <person name="Mendez C."/>
            <person name="Richter M."/>
            <person name="Ferrer M."/>
            <person name="Sanchez J."/>
        </authorList>
    </citation>
    <scope>NUCLEOTIDE SEQUENCE</scope>
</reference>
<name>T1CWK4_9ZZZZ</name>
<feature type="transmembrane region" description="Helical" evidence="7">
    <location>
        <begin position="170"/>
        <end position="188"/>
    </location>
</feature>
<dbReference type="Pfam" id="PF13440">
    <property type="entry name" value="Polysacc_synt_3"/>
    <property type="match status" value="1"/>
</dbReference>
<feature type="transmembrane region" description="Helical" evidence="7">
    <location>
        <begin position="76"/>
        <end position="94"/>
    </location>
</feature>
<gene>
    <name evidence="8" type="ORF">B1A_04885</name>
</gene>
<evidence type="ECO:0000256" key="6">
    <source>
        <dbReference type="ARBA" id="ARBA00023136"/>
    </source>
</evidence>
<keyword evidence="4 7" id="KW-0812">Transmembrane</keyword>
<dbReference type="GO" id="GO:0005886">
    <property type="term" value="C:plasma membrane"/>
    <property type="evidence" value="ECO:0007669"/>
    <property type="project" value="UniProtKB-SubCell"/>
</dbReference>
<protein>
    <submittedName>
        <fullName evidence="8">Polysaccharide biosynthesis protein</fullName>
    </submittedName>
</protein>
<evidence type="ECO:0000256" key="4">
    <source>
        <dbReference type="ARBA" id="ARBA00022692"/>
    </source>
</evidence>
<dbReference type="PANTHER" id="PTHR30250:SF10">
    <property type="entry name" value="LIPOPOLYSACCHARIDE BIOSYNTHESIS PROTEIN WZXC"/>
    <property type="match status" value="1"/>
</dbReference>
<feature type="transmembrane region" description="Helical" evidence="7">
    <location>
        <begin position="140"/>
        <end position="164"/>
    </location>
</feature>
<feature type="transmembrane region" description="Helical" evidence="7">
    <location>
        <begin position="320"/>
        <end position="343"/>
    </location>
</feature>
<evidence type="ECO:0000256" key="3">
    <source>
        <dbReference type="ARBA" id="ARBA00022475"/>
    </source>
</evidence>
<feature type="transmembrane region" description="Helical" evidence="7">
    <location>
        <begin position="114"/>
        <end position="133"/>
    </location>
</feature>
<feature type="transmembrane region" description="Helical" evidence="7">
    <location>
        <begin position="355"/>
        <end position="379"/>
    </location>
</feature>
<comment type="similarity">
    <text evidence="2">Belongs to the polysaccharide synthase family.</text>
</comment>
<feature type="transmembrane region" description="Helical" evidence="7">
    <location>
        <begin position="285"/>
        <end position="308"/>
    </location>
</feature>